<evidence type="ECO:0000313" key="2">
    <source>
        <dbReference type="EMBL" id="SFF66657.1"/>
    </source>
</evidence>
<reference evidence="2 3" key="1">
    <citation type="submission" date="2016-10" db="EMBL/GenBank/DDBJ databases">
        <authorList>
            <person name="de Groot N.N."/>
        </authorList>
    </citation>
    <scope>NUCLEOTIDE SEQUENCE [LARGE SCALE GENOMIC DNA]</scope>
    <source>
        <strain evidence="2 3">CGMCC 4.3510</strain>
    </source>
</reference>
<evidence type="ECO:0000256" key="1">
    <source>
        <dbReference type="SAM" id="MobiDB-lite"/>
    </source>
</evidence>
<feature type="compositionally biased region" description="Basic and acidic residues" evidence="1">
    <location>
        <begin position="10"/>
        <end position="24"/>
    </location>
</feature>
<name>A0A1I2KN63_9ACTN</name>
<sequence>MSRFPLPTRPYRESDARAGDRRQDAVATGRAGHNGVLFTMCLSLILVVPPPPRSTSRCPTSPSIRARPEMPRPLRNPVKPK</sequence>
<feature type="compositionally biased region" description="Low complexity" evidence="1">
    <location>
        <begin position="54"/>
        <end position="63"/>
    </location>
</feature>
<proteinExistence type="predicted"/>
<evidence type="ECO:0000313" key="3">
    <source>
        <dbReference type="Proteomes" id="UP000199323"/>
    </source>
</evidence>
<protein>
    <submittedName>
        <fullName evidence="2">Uncharacterized protein</fullName>
    </submittedName>
</protein>
<dbReference type="Proteomes" id="UP000199323">
    <property type="component" value="Unassembled WGS sequence"/>
</dbReference>
<dbReference type="AlphaFoldDB" id="A0A1I2KN63"/>
<dbReference type="EMBL" id="FONG01000023">
    <property type="protein sequence ID" value="SFF66657.1"/>
    <property type="molecule type" value="Genomic_DNA"/>
</dbReference>
<dbReference type="STRING" id="380248.SAMN05216251_123114"/>
<keyword evidence="3" id="KW-1185">Reference proteome</keyword>
<accession>A0A1I2KN63</accession>
<organism evidence="2 3">
    <name type="scientific">Actinacidiphila alni</name>
    <dbReference type="NCBI Taxonomy" id="380248"/>
    <lineage>
        <taxon>Bacteria</taxon>
        <taxon>Bacillati</taxon>
        <taxon>Actinomycetota</taxon>
        <taxon>Actinomycetes</taxon>
        <taxon>Kitasatosporales</taxon>
        <taxon>Streptomycetaceae</taxon>
        <taxon>Actinacidiphila</taxon>
    </lineage>
</organism>
<gene>
    <name evidence="2" type="ORF">SAMN05216251_123114</name>
</gene>
<feature type="region of interest" description="Disordered" evidence="1">
    <location>
        <begin position="49"/>
        <end position="81"/>
    </location>
</feature>
<feature type="region of interest" description="Disordered" evidence="1">
    <location>
        <begin position="1"/>
        <end position="31"/>
    </location>
</feature>